<evidence type="ECO:0000313" key="1">
    <source>
        <dbReference type="EMBL" id="EKM49407.1"/>
    </source>
</evidence>
<reference evidence="1 2" key="1">
    <citation type="journal article" date="2012" name="BMC Genomics">
        <title>Comparative genomics of the white-rot fungi, Phanerochaete carnosa and P. chrysosporium, to elucidate the genetic basis of the distinct wood types they colonize.</title>
        <authorList>
            <person name="Suzuki H."/>
            <person name="MacDonald J."/>
            <person name="Syed K."/>
            <person name="Salamov A."/>
            <person name="Hori C."/>
            <person name="Aerts A."/>
            <person name="Henrissat B."/>
            <person name="Wiebenga A."/>
            <person name="vanKuyk P.A."/>
            <person name="Barry K."/>
            <person name="Lindquist E."/>
            <person name="LaButti K."/>
            <person name="Lapidus A."/>
            <person name="Lucas S."/>
            <person name="Coutinho P."/>
            <person name="Gong Y."/>
            <person name="Samejima M."/>
            <person name="Mahadevan R."/>
            <person name="Abou-Zaid M."/>
            <person name="de Vries R.P."/>
            <person name="Igarashi K."/>
            <person name="Yadav J.S."/>
            <person name="Grigoriev I.V."/>
            <person name="Master E.R."/>
        </authorList>
    </citation>
    <scope>NUCLEOTIDE SEQUENCE [LARGE SCALE GENOMIC DNA]</scope>
    <source>
        <strain evidence="1 2">HHB-10118-sp</strain>
    </source>
</reference>
<dbReference type="RefSeq" id="XP_007402024.1">
    <property type="nucleotide sequence ID" value="XM_007401962.1"/>
</dbReference>
<proteinExistence type="predicted"/>
<organism evidence="1 2">
    <name type="scientific">Phanerochaete carnosa (strain HHB-10118-sp)</name>
    <name type="common">White-rot fungus</name>
    <name type="synonym">Peniophora carnosa</name>
    <dbReference type="NCBI Taxonomy" id="650164"/>
    <lineage>
        <taxon>Eukaryota</taxon>
        <taxon>Fungi</taxon>
        <taxon>Dikarya</taxon>
        <taxon>Basidiomycota</taxon>
        <taxon>Agaricomycotina</taxon>
        <taxon>Agaricomycetes</taxon>
        <taxon>Polyporales</taxon>
        <taxon>Phanerochaetaceae</taxon>
        <taxon>Phanerochaete</taxon>
    </lineage>
</organism>
<accession>K5WGT6</accession>
<dbReference type="GeneID" id="18911644"/>
<dbReference type="KEGG" id="pco:PHACADRAFT_201669"/>
<protein>
    <submittedName>
        <fullName evidence="1">Uncharacterized protein</fullName>
    </submittedName>
</protein>
<dbReference type="AlphaFoldDB" id="K5WGT6"/>
<dbReference type="HOGENOM" id="CLU_1390679_0_0_1"/>
<sequence length="196" mass="22000">MDAFREFNISCDLDVPETWHAAGNLAKQPPLVILEELPDYYRADELFATIVGLRSTRAVVMTLEGSEVIKGLSKHVSVHWRRRVQWISLWKRVDSRSSPAFDNASQSQSEGKAVSLGMAYRHLQQFHEKTNPINPEQNGIHVGLPGSFGAATNNFKIDLALSSQSSCEAFLWVLPSDHYCSTIIPVYLLWMLPLSS</sequence>
<name>K5WGT6_PHACS</name>
<gene>
    <name evidence="1" type="ORF">PHACADRAFT_201669</name>
</gene>
<dbReference type="Proteomes" id="UP000008370">
    <property type="component" value="Unassembled WGS sequence"/>
</dbReference>
<evidence type="ECO:0000313" key="2">
    <source>
        <dbReference type="Proteomes" id="UP000008370"/>
    </source>
</evidence>
<dbReference type="InParanoid" id="K5WGT6"/>
<dbReference type="EMBL" id="JH930481">
    <property type="protein sequence ID" value="EKM49407.1"/>
    <property type="molecule type" value="Genomic_DNA"/>
</dbReference>
<keyword evidence="2" id="KW-1185">Reference proteome</keyword>